<reference evidence="2" key="1">
    <citation type="submission" date="2022-11" db="UniProtKB">
        <authorList>
            <consortium name="WormBaseParasite"/>
        </authorList>
    </citation>
    <scope>IDENTIFICATION</scope>
</reference>
<evidence type="ECO:0000313" key="1">
    <source>
        <dbReference type="Proteomes" id="UP000887579"/>
    </source>
</evidence>
<dbReference type="Proteomes" id="UP000887579">
    <property type="component" value="Unplaced"/>
</dbReference>
<sequence>MNDTYKTYFDVAYYAEVRPLQDSVDPLLLPVSKKVYLSKFYTIPDETWDDIAILEFPEGTNFSVEPVKLAKDYFEKEGDEAYIAGFGLWWENGEETSGGSQFLRHTKVSLMEKCYGTLRICGGNKTHRAFYGDSGGPMLINRNNQWYQIGVSSGSGLWDYRTRVSSYCNFIEEVTKNEVKCVSIFLEITHETPAQFPPFYKGHATPAKIFDFLIPFYSYDFGNECTATVISKRYLLTSAFCVFQNGPTEYSKLPGFSNYEIASANFFPDFRSKNIKSKITEPVNIIAYLPLNYVWPWNHNLAVVEFPEGTDFGVEAITLAKDYVQVYLDTAIIATFGRYEIKKNMHIEGSPPNLQHSNASFSIHEGGLVRVFHPNIIQTEGSATLIEKNGKLYQIAVNFHHGTPDGSGTFIPTNCKFIEEVTKNEVKCESVAPKIVVPTSNASKIEFQMVFLINFLILFFCLSPL</sequence>
<organism evidence="1 2">
    <name type="scientific">Panagrolaimus sp. ES5</name>
    <dbReference type="NCBI Taxonomy" id="591445"/>
    <lineage>
        <taxon>Eukaryota</taxon>
        <taxon>Metazoa</taxon>
        <taxon>Ecdysozoa</taxon>
        <taxon>Nematoda</taxon>
        <taxon>Chromadorea</taxon>
        <taxon>Rhabditida</taxon>
        <taxon>Tylenchina</taxon>
        <taxon>Panagrolaimomorpha</taxon>
        <taxon>Panagrolaimoidea</taxon>
        <taxon>Panagrolaimidae</taxon>
        <taxon>Panagrolaimus</taxon>
    </lineage>
</organism>
<proteinExistence type="predicted"/>
<accession>A0AC34FY95</accession>
<name>A0AC34FY95_9BILA</name>
<evidence type="ECO:0000313" key="2">
    <source>
        <dbReference type="WBParaSite" id="ES5_v2.g22445.t1"/>
    </source>
</evidence>
<protein>
    <submittedName>
        <fullName evidence="2">Peptidase S1 domain-containing protein</fullName>
    </submittedName>
</protein>
<dbReference type="WBParaSite" id="ES5_v2.g22445.t1">
    <property type="protein sequence ID" value="ES5_v2.g22445.t1"/>
    <property type="gene ID" value="ES5_v2.g22445"/>
</dbReference>